<dbReference type="InterPro" id="IPR007712">
    <property type="entry name" value="RelE/ParE_toxin"/>
</dbReference>
<dbReference type="Proteomes" id="UP000231098">
    <property type="component" value="Unassembled WGS sequence"/>
</dbReference>
<evidence type="ECO:0008006" key="4">
    <source>
        <dbReference type="Google" id="ProtNLM"/>
    </source>
</evidence>
<protein>
    <recommendedName>
        <fullName evidence="4">Type II toxin-antitoxin system mRNA interferase toxin, RelE/StbE family</fullName>
    </recommendedName>
</protein>
<dbReference type="InterPro" id="IPR035093">
    <property type="entry name" value="RelE/ParE_toxin_dom_sf"/>
</dbReference>
<dbReference type="Gene3D" id="3.30.2310.20">
    <property type="entry name" value="RelE-like"/>
    <property type="match status" value="1"/>
</dbReference>
<evidence type="ECO:0000313" key="2">
    <source>
        <dbReference type="EMBL" id="PIS21686.1"/>
    </source>
</evidence>
<dbReference type="SUPFAM" id="SSF143011">
    <property type="entry name" value="RelE-like"/>
    <property type="match status" value="1"/>
</dbReference>
<accession>A0A2H0X9V0</accession>
<proteinExistence type="predicted"/>
<dbReference type="Pfam" id="PF15738">
    <property type="entry name" value="YafQ_toxin"/>
    <property type="match status" value="1"/>
</dbReference>
<evidence type="ECO:0000313" key="3">
    <source>
        <dbReference type="Proteomes" id="UP000231098"/>
    </source>
</evidence>
<dbReference type="AlphaFoldDB" id="A0A2H0X9V0"/>
<comment type="caution">
    <text evidence="2">The sequence shown here is derived from an EMBL/GenBank/DDBJ whole genome shotgun (WGS) entry which is preliminary data.</text>
</comment>
<gene>
    <name evidence="2" type="ORF">COT51_01465</name>
</gene>
<dbReference type="InterPro" id="IPR004386">
    <property type="entry name" value="Toxin_YafQ-like"/>
</dbReference>
<dbReference type="EMBL" id="PEYV01000027">
    <property type="protein sequence ID" value="PIS21686.1"/>
    <property type="molecule type" value="Genomic_DNA"/>
</dbReference>
<name>A0A2H0X9V0_UNCKA</name>
<sequence>MKVTRVDYSKKFIRELKRAPREVKVAFRSRAELLLQNRNHPLLNNHSFLGKYENHRSINVSGDWRAIYQELDSGRLIFFIALGTHSQLCK</sequence>
<dbReference type="NCBIfam" id="TIGR02385">
    <property type="entry name" value="RelE_StbE"/>
    <property type="match status" value="1"/>
</dbReference>
<reference evidence="3" key="1">
    <citation type="submission" date="2017-09" db="EMBL/GenBank/DDBJ databases">
        <title>Depth-based differentiation of microbial function through sediment-hosted aquifers and enrichment of novel symbionts in the deep terrestrial subsurface.</title>
        <authorList>
            <person name="Probst A.J."/>
            <person name="Ladd B."/>
            <person name="Jarett J.K."/>
            <person name="Geller-Mcgrath D.E."/>
            <person name="Sieber C.M.K."/>
            <person name="Emerson J.B."/>
            <person name="Anantharaman K."/>
            <person name="Thomas B.C."/>
            <person name="Malmstrom R."/>
            <person name="Stieglmeier M."/>
            <person name="Klingl A."/>
            <person name="Woyke T."/>
            <person name="Ryan C.M."/>
            <person name="Banfield J.F."/>
        </authorList>
    </citation>
    <scope>NUCLEOTIDE SEQUENCE [LARGE SCALE GENOMIC DNA]</scope>
</reference>
<evidence type="ECO:0000256" key="1">
    <source>
        <dbReference type="ARBA" id="ARBA00022649"/>
    </source>
</evidence>
<organism evidence="2 3">
    <name type="scientific">candidate division WWE3 bacterium CG08_land_8_20_14_0_20_41_15</name>
    <dbReference type="NCBI Taxonomy" id="1975086"/>
    <lineage>
        <taxon>Bacteria</taxon>
        <taxon>Katanobacteria</taxon>
    </lineage>
</organism>
<keyword evidence="1" id="KW-1277">Toxin-antitoxin system</keyword>